<dbReference type="GO" id="GO:0050832">
    <property type="term" value="P:defense response to fungus"/>
    <property type="evidence" value="ECO:0007669"/>
    <property type="project" value="InterPro"/>
</dbReference>
<sequence>MKRESYFAVFLLICFVARAAAQQANNAKVWLDCLLWPCRTSWPEFLRKVLAGKEFHLNIHDFSLLISVTNTRTNAQRTVRIVDQCSNGGLDLDVGVFRELDTDGQGNFRGNMNVNYKFVNC</sequence>
<keyword evidence="1" id="KW-1015">Disulfide bond</keyword>
<dbReference type="GO" id="GO:0042742">
    <property type="term" value="P:defense response to bacterium"/>
    <property type="evidence" value="ECO:0007669"/>
    <property type="project" value="InterPro"/>
</dbReference>
<organism evidence="4 5">
    <name type="scientific">Heracleum sosnowskyi</name>
    <dbReference type="NCBI Taxonomy" id="360622"/>
    <lineage>
        <taxon>Eukaryota</taxon>
        <taxon>Viridiplantae</taxon>
        <taxon>Streptophyta</taxon>
        <taxon>Embryophyta</taxon>
        <taxon>Tracheophyta</taxon>
        <taxon>Spermatophyta</taxon>
        <taxon>Magnoliopsida</taxon>
        <taxon>eudicotyledons</taxon>
        <taxon>Gunneridae</taxon>
        <taxon>Pentapetalae</taxon>
        <taxon>asterids</taxon>
        <taxon>campanulids</taxon>
        <taxon>Apiales</taxon>
        <taxon>Apiaceae</taxon>
        <taxon>Apioideae</taxon>
        <taxon>apioid superclade</taxon>
        <taxon>Tordylieae</taxon>
        <taxon>Tordyliinae</taxon>
        <taxon>Heracleum</taxon>
    </lineage>
</organism>
<evidence type="ECO:0000256" key="1">
    <source>
        <dbReference type="ARBA" id="ARBA00023157"/>
    </source>
</evidence>
<accession>A0AAD8N7E3</accession>
<dbReference type="Pfam" id="PF00967">
    <property type="entry name" value="Barwin"/>
    <property type="match status" value="1"/>
</dbReference>
<proteinExistence type="predicted"/>
<dbReference type="Proteomes" id="UP001237642">
    <property type="component" value="Unassembled WGS sequence"/>
</dbReference>
<dbReference type="PROSITE" id="PS51174">
    <property type="entry name" value="BARWIN_3"/>
    <property type="match status" value="1"/>
</dbReference>
<dbReference type="GO" id="GO:0004540">
    <property type="term" value="F:RNA nuclease activity"/>
    <property type="evidence" value="ECO:0007669"/>
    <property type="project" value="InterPro"/>
</dbReference>
<reference evidence="4" key="1">
    <citation type="submission" date="2023-02" db="EMBL/GenBank/DDBJ databases">
        <title>Genome of toxic invasive species Heracleum sosnowskyi carries increased number of genes despite the absence of recent whole-genome duplications.</title>
        <authorList>
            <person name="Schelkunov M."/>
            <person name="Shtratnikova V."/>
            <person name="Makarenko M."/>
            <person name="Klepikova A."/>
            <person name="Omelchenko D."/>
            <person name="Novikova G."/>
            <person name="Obukhova E."/>
            <person name="Bogdanov V."/>
            <person name="Penin A."/>
            <person name="Logacheva M."/>
        </authorList>
    </citation>
    <scope>NUCLEOTIDE SEQUENCE</scope>
    <source>
        <strain evidence="4">Hsosn_3</strain>
        <tissue evidence="4">Leaf</tissue>
    </source>
</reference>
<name>A0AAD8N7E3_9APIA</name>
<feature type="signal peptide" evidence="2">
    <location>
        <begin position="1"/>
        <end position="21"/>
    </location>
</feature>
<dbReference type="PRINTS" id="PR00602">
    <property type="entry name" value="BARWIN"/>
</dbReference>
<evidence type="ECO:0000313" key="5">
    <source>
        <dbReference type="Proteomes" id="UP001237642"/>
    </source>
</evidence>
<reference evidence="4" key="2">
    <citation type="submission" date="2023-05" db="EMBL/GenBank/DDBJ databases">
        <authorList>
            <person name="Schelkunov M.I."/>
        </authorList>
    </citation>
    <scope>NUCLEOTIDE SEQUENCE</scope>
    <source>
        <strain evidence="4">Hsosn_3</strain>
        <tissue evidence="4">Leaf</tissue>
    </source>
</reference>
<dbReference type="PANTHER" id="PTHR46351:SF3">
    <property type="entry name" value="WOUND-INDUCED PROTEIN WIN2"/>
    <property type="match status" value="1"/>
</dbReference>
<dbReference type="InterPro" id="IPR001153">
    <property type="entry name" value="Barwin_dom"/>
</dbReference>
<keyword evidence="2" id="KW-0732">Signal</keyword>
<feature type="domain" description="Barwin" evidence="3">
    <location>
        <begin position="66"/>
        <end position="121"/>
    </location>
</feature>
<dbReference type="Gene3D" id="2.40.40.10">
    <property type="entry name" value="RlpA-like domain"/>
    <property type="match status" value="1"/>
</dbReference>
<protein>
    <submittedName>
        <fullName evidence="4">Pathogenesis-related protein 4A</fullName>
    </submittedName>
</protein>
<gene>
    <name evidence="4" type="ORF">POM88_007276</name>
</gene>
<evidence type="ECO:0000256" key="2">
    <source>
        <dbReference type="SAM" id="SignalP"/>
    </source>
</evidence>
<dbReference type="InterPro" id="IPR036908">
    <property type="entry name" value="RlpA-like_sf"/>
</dbReference>
<dbReference type="InterPro" id="IPR044301">
    <property type="entry name" value="PR4"/>
</dbReference>
<feature type="chain" id="PRO_5042174728" evidence="2">
    <location>
        <begin position="22"/>
        <end position="121"/>
    </location>
</feature>
<dbReference type="EMBL" id="JAUIZM010000002">
    <property type="protein sequence ID" value="KAK1397413.1"/>
    <property type="molecule type" value="Genomic_DNA"/>
</dbReference>
<evidence type="ECO:0000259" key="3">
    <source>
        <dbReference type="PROSITE" id="PS51174"/>
    </source>
</evidence>
<evidence type="ECO:0000313" key="4">
    <source>
        <dbReference type="EMBL" id="KAK1397413.1"/>
    </source>
</evidence>
<dbReference type="SUPFAM" id="SSF50685">
    <property type="entry name" value="Barwin-like endoglucanases"/>
    <property type="match status" value="1"/>
</dbReference>
<keyword evidence="5" id="KW-1185">Reference proteome</keyword>
<dbReference type="PANTHER" id="PTHR46351">
    <property type="entry name" value="WOUND-INDUCED PROTEIN WIN2"/>
    <property type="match status" value="1"/>
</dbReference>
<comment type="caution">
    <text evidence="4">The sequence shown here is derived from an EMBL/GenBank/DDBJ whole genome shotgun (WGS) entry which is preliminary data.</text>
</comment>
<dbReference type="AlphaFoldDB" id="A0AAD8N7E3"/>